<evidence type="ECO:0000313" key="2">
    <source>
        <dbReference type="EMBL" id="KAJ7303851.1"/>
    </source>
</evidence>
<feature type="compositionally biased region" description="Polar residues" evidence="1">
    <location>
        <begin position="78"/>
        <end position="90"/>
    </location>
</feature>
<proteinExistence type="predicted"/>
<organism evidence="2 3">
    <name type="scientific">Phrynocephalus forsythii</name>
    <dbReference type="NCBI Taxonomy" id="171643"/>
    <lineage>
        <taxon>Eukaryota</taxon>
        <taxon>Metazoa</taxon>
        <taxon>Chordata</taxon>
        <taxon>Craniata</taxon>
        <taxon>Vertebrata</taxon>
        <taxon>Euteleostomi</taxon>
        <taxon>Lepidosauria</taxon>
        <taxon>Squamata</taxon>
        <taxon>Bifurcata</taxon>
        <taxon>Unidentata</taxon>
        <taxon>Episquamata</taxon>
        <taxon>Toxicofera</taxon>
        <taxon>Iguania</taxon>
        <taxon>Acrodonta</taxon>
        <taxon>Agamidae</taxon>
        <taxon>Agaminae</taxon>
        <taxon>Phrynocephalus</taxon>
    </lineage>
</organism>
<evidence type="ECO:0000256" key="1">
    <source>
        <dbReference type="SAM" id="MobiDB-lite"/>
    </source>
</evidence>
<comment type="caution">
    <text evidence="2">The sequence shown here is derived from an EMBL/GenBank/DDBJ whole genome shotgun (WGS) entry which is preliminary data.</text>
</comment>
<keyword evidence="3" id="KW-1185">Reference proteome</keyword>
<feature type="region of interest" description="Disordered" evidence="1">
    <location>
        <begin position="235"/>
        <end position="260"/>
    </location>
</feature>
<reference evidence="2" key="1">
    <citation type="journal article" date="2023" name="DNA Res.">
        <title>Chromosome-level genome assembly of Phrynocephalus forsythii using third-generation DNA sequencing and Hi-C analysis.</title>
        <authorList>
            <person name="Qi Y."/>
            <person name="Zhao W."/>
            <person name="Zhao Y."/>
            <person name="Niu C."/>
            <person name="Cao S."/>
            <person name="Zhang Y."/>
        </authorList>
    </citation>
    <scope>NUCLEOTIDE SEQUENCE</scope>
    <source>
        <tissue evidence="2">Muscle</tissue>
    </source>
</reference>
<feature type="compositionally biased region" description="Polar residues" evidence="1">
    <location>
        <begin position="181"/>
        <end position="190"/>
    </location>
</feature>
<name>A0A9Q1AQF9_9SAUR</name>
<feature type="compositionally biased region" description="Basic and acidic residues" evidence="1">
    <location>
        <begin position="151"/>
        <end position="162"/>
    </location>
</feature>
<gene>
    <name evidence="2" type="ORF">JRQ81_011359</name>
</gene>
<accession>A0A9Q1AQF9</accession>
<evidence type="ECO:0000313" key="3">
    <source>
        <dbReference type="Proteomes" id="UP001142489"/>
    </source>
</evidence>
<dbReference type="OrthoDB" id="10320790at2759"/>
<dbReference type="AlphaFoldDB" id="A0A9Q1AQF9"/>
<feature type="region of interest" description="Disordered" evidence="1">
    <location>
        <begin position="146"/>
        <end position="190"/>
    </location>
</feature>
<feature type="compositionally biased region" description="Polar residues" evidence="1">
    <location>
        <begin position="249"/>
        <end position="260"/>
    </location>
</feature>
<feature type="region of interest" description="Disordered" evidence="1">
    <location>
        <begin position="64"/>
        <end position="134"/>
    </location>
</feature>
<dbReference type="EMBL" id="JAPFRF010000023">
    <property type="protein sequence ID" value="KAJ7303851.1"/>
    <property type="molecule type" value="Genomic_DNA"/>
</dbReference>
<evidence type="ECO:0008006" key="4">
    <source>
        <dbReference type="Google" id="ProtNLM"/>
    </source>
</evidence>
<sequence length="284" mass="30915">MDYVRKRKAPEQEPSVAKDQRQLYKYLVQLTFSKIPFQYNNFYRLALLNSTMLRNKVMVQQEEAAQRMSQGDWEDLPESSNGAGTASSAETGKEPPSTPDACQPTAIGMGHSPDPTSIFSGQSGGPGAHDGSLVQPLISAPEETCCGTDLQADHGKGSHPDTEEPASPKADVPLAAFSEDPSPSNQEETSFLDTLPQEDLFSSVLFGSFEILAANYLSDVTSEELFADIDISEFETTPAPLPSGGGQSPPVNTEQDLQGNPQEELLYLLTQDADEREGWEYFVE</sequence>
<protein>
    <recommendedName>
        <fullName evidence="4">SERTA domain-containing protein</fullName>
    </recommendedName>
</protein>
<dbReference type="Proteomes" id="UP001142489">
    <property type="component" value="Unassembled WGS sequence"/>
</dbReference>